<proteinExistence type="predicted"/>
<dbReference type="Proteomes" id="UP000250299">
    <property type="component" value="Chromosome"/>
</dbReference>
<sequence length="59" mass="6313">MGASLLAKAVCQTTKLLDVLAPSRAGSLPQYCGVVIDRRSACRPAKPCPRCAKRSARLR</sequence>
<dbReference type="EMBL" id="CP029693">
    <property type="protein sequence ID" value="AWY39272.1"/>
    <property type="molecule type" value="Genomic_DNA"/>
</dbReference>
<dbReference type="OrthoDB" id="7032826at2"/>
<evidence type="ECO:0000313" key="1">
    <source>
        <dbReference type="EMBL" id="AWY39272.1"/>
    </source>
</evidence>
<evidence type="ECO:0000313" key="2">
    <source>
        <dbReference type="Proteomes" id="UP000250299"/>
    </source>
</evidence>
<reference evidence="1 2" key="1">
    <citation type="submission" date="2018-05" db="EMBL/GenBank/DDBJ databases">
        <title>Whole genome sequence of Pseudomonas putida JBC17.</title>
        <authorList>
            <person name="Lee Y.H."/>
            <person name="David K."/>
        </authorList>
    </citation>
    <scope>NUCLEOTIDE SEQUENCE [LARGE SCALE GENOMIC DNA]</scope>
    <source>
        <strain evidence="1 2">JBC17</strain>
    </source>
</reference>
<name>A0A2Z4RE54_PSEPU</name>
<gene>
    <name evidence="1" type="ORF">DKY63_04875</name>
</gene>
<dbReference type="AlphaFoldDB" id="A0A2Z4RE54"/>
<organism evidence="1 2">
    <name type="scientific">Pseudomonas putida</name>
    <name type="common">Arthrobacter siderocapsulatus</name>
    <dbReference type="NCBI Taxonomy" id="303"/>
    <lineage>
        <taxon>Bacteria</taxon>
        <taxon>Pseudomonadati</taxon>
        <taxon>Pseudomonadota</taxon>
        <taxon>Gammaproteobacteria</taxon>
        <taxon>Pseudomonadales</taxon>
        <taxon>Pseudomonadaceae</taxon>
        <taxon>Pseudomonas</taxon>
    </lineage>
</organism>
<protein>
    <submittedName>
        <fullName evidence="1">Uncharacterized protein</fullName>
    </submittedName>
</protein>
<accession>A0A2Z4RE54</accession>